<gene>
    <name evidence="1" type="ORF">L1987_75783</name>
</gene>
<sequence>MVEPADSGDLRLQLRCHHVQLLPWLRQRHSSQICMVEWVQNWWRVKLVEEGYGAGGSPCPAPAPKISSSSPSSHFHPYIYSDTSFSSSFNSNCFKFLIKTSRINFDFGGRFEELNADITTEIFV</sequence>
<dbReference type="Proteomes" id="UP001056120">
    <property type="component" value="Linkage Group LG25"/>
</dbReference>
<accession>A0ACB9A6E9</accession>
<name>A0ACB9A6E9_9ASTR</name>
<organism evidence="1 2">
    <name type="scientific">Smallanthus sonchifolius</name>
    <dbReference type="NCBI Taxonomy" id="185202"/>
    <lineage>
        <taxon>Eukaryota</taxon>
        <taxon>Viridiplantae</taxon>
        <taxon>Streptophyta</taxon>
        <taxon>Embryophyta</taxon>
        <taxon>Tracheophyta</taxon>
        <taxon>Spermatophyta</taxon>
        <taxon>Magnoliopsida</taxon>
        <taxon>eudicotyledons</taxon>
        <taxon>Gunneridae</taxon>
        <taxon>Pentapetalae</taxon>
        <taxon>asterids</taxon>
        <taxon>campanulids</taxon>
        <taxon>Asterales</taxon>
        <taxon>Asteraceae</taxon>
        <taxon>Asteroideae</taxon>
        <taxon>Heliantheae alliance</taxon>
        <taxon>Millerieae</taxon>
        <taxon>Smallanthus</taxon>
    </lineage>
</organism>
<protein>
    <submittedName>
        <fullName evidence="1">Uncharacterized protein</fullName>
    </submittedName>
</protein>
<reference evidence="1 2" key="2">
    <citation type="journal article" date="2022" name="Mol. Ecol. Resour.">
        <title>The genomes of chicory, endive, great burdock and yacon provide insights into Asteraceae paleo-polyploidization history and plant inulin production.</title>
        <authorList>
            <person name="Fan W."/>
            <person name="Wang S."/>
            <person name="Wang H."/>
            <person name="Wang A."/>
            <person name="Jiang F."/>
            <person name="Liu H."/>
            <person name="Zhao H."/>
            <person name="Xu D."/>
            <person name="Zhang Y."/>
        </authorList>
    </citation>
    <scope>NUCLEOTIDE SEQUENCE [LARGE SCALE GENOMIC DNA]</scope>
    <source>
        <strain evidence="2">cv. Yunnan</strain>
        <tissue evidence="1">Leaves</tissue>
    </source>
</reference>
<dbReference type="EMBL" id="CM042042">
    <property type="protein sequence ID" value="KAI3705544.1"/>
    <property type="molecule type" value="Genomic_DNA"/>
</dbReference>
<evidence type="ECO:0000313" key="2">
    <source>
        <dbReference type="Proteomes" id="UP001056120"/>
    </source>
</evidence>
<comment type="caution">
    <text evidence="1">The sequence shown here is derived from an EMBL/GenBank/DDBJ whole genome shotgun (WGS) entry which is preliminary data.</text>
</comment>
<keyword evidence="2" id="KW-1185">Reference proteome</keyword>
<proteinExistence type="predicted"/>
<evidence type="ECO:0000313" key="1">
    <source>
        <dbReference type="EMBL" id="KAI3705544.1"/>
    </source>
</evidence>
<reference evidence="2" key="1">
    <citation type="journal article" date="2022" name="Mol. Ecol. Resour.">
        <title>The genomes of chicory, endive, great burdock and yacon provide insights into Asteraceae palaeo-polyploidization history and plant inulin production.</title>
        <authorList>
            <person name="Fan W."/>
            <person name="Wang S."/>
            <person name="Wang H."/>
            <person name="Wang A."/>
            <person name="Jiang F."/>
            <person name="Liu H."/>
            <person name="Zhao H."/>
            <person name="Xu D."/>
            <person name="Zhang Y."/>
        </authorList>
    </citation>
    <scope>NUCLEOTIDE SEQUENCE [LARGE SCALE GENOMIC DNA]</scope>
    <source>
        <strain evidence="2">cv. Yunnan</strain>
    </source>
</reference>